<organism evidence="3 4">
    <name type="scientific">Burkholderia cenocepacia</name>
    <dbReference type="NCBI Taxonomy" id="95486"/>
    <lineage>
        <taxon>Bacteria</taxon>
        <taxon>Pseudomonadati</taxon>
        <taxon>Pseudomonadota</taxon>
        <taxon>Betaproteobacteria</taxon>
        <taxon>Burkholderiales</taxon>
        <taxon>Burkholderiaceae</taxon>
        <taxon>Burkholderia</taxon>
        <taxon>Burkholderia cepacia complex</taxon>
    </lineage>
</organism>
<sequence length="528" mass="56772">MSTNVYVNNREACSKAANGKSTAAFPDPCWSPPNPPAGPIVVPYPNTAYARDLANGTSTVFICGSMVAQADTSYFATSIGDQGATESLPKGVATGAIEGKAYFISWSHDVMFEGKGVPRHEDLMTHNHASDPGNTPPHIYMDSDAIRRDCSGELKKVQDACKKTGDDKVPKHAVLNKFLSPKTLQKLDQLEGDIKKKLESNSDTAWMEHCTGLWIKPSGGVKDVIDKFNSLLKDMTSDFKDTVKNMLTPLVDKVKAEVEQKVGQAAAKRGAELGERALTRWGVGAVAGGGIFDEVTEIGATAWNAYDWASTAYQGYQLSKEAYKAVQEIGDIKDMVGQASKELEALASDAAKMSPTQAMATGMGVLSRFNACTRARRCILVTYDETKAPKNLNGKGCCPGQTGHHILPDEMTKGGRCPGYDKNSAPTVCVEGTNNNNGSHGLIHKAMAIMIKDHTSGLFGSNTLSYEKARDYGIRSIRDTFPESQCSRKCLKTQLDSYYRSKCNQDLPAVSGSSGGGGQDDSATDTEK</sequence>
<reference evidence="3 4" key="1">
    <citation type="submission" date="2016-08" db="EMBL/GenBank/DDBJ databases">
        <authorList>
            <person name="Seilhamer J.J."/>
        </authorList>
    </citation>
    <scope>NUCLEOTIDE SEQUENCE [LARGE SCALE GENOMIC DNA]</scope>
    <source>
        <strain evidence="3 4">VC14762</strain>
    </source>
</reference>
<dbReference type="OrthoDB" id="8073614at2"/>
<accession>A0A1V2W9U5</accession>
<evidence type="ECO:0000313" key="3">
    <source>
        <dbReference type="EMBL" id="ONU91882.1"/>
    </source>
</evidence>
<dbReference type="CDD" id="cd14740">
    <property type="entry name" value="PAAR_4"/>
    <property type="match status" value="1"/>
</dbReference>
<proteinExistence type="predicted"/>
<feature type="region of interest" description="Disordered" evidence="1">
    <location>
        <begin position="505"/>
        <end position="528"/>
    </location>
</feature>
<gene>
    <name evidence="3" type="ORF">A8E72_04610</name>
</gene>
<dbReference type="InterPro" id="IPR028917">
    <property type="entry name" value="Tox-GHH2_domain"/>
</dbReference>
<dbReference type="Pfam" id="PF13665">
    <property type="entry name" value="Tox-PAAR-like"/>
    <property type="match status" value="1"/>
</dbReference>
<dbReference type="AlphaFoldDB" id="A0A1V2W9U5"/>
<dbReference type="EMBL" id="MUTJ01000016">
    <property type="protein sequence ID" value="ONU91882.1"/>
    <property type="molecule type" value="Genomic_DNA"/>
</dbReference>
<evidence type="ECO:0000256" key="1">
    <source>
        <dbReference type="SAM" id="MobiDB-lite"/>
    </source>
</evidence>
<evidence type="ECO:0000259" key="2">
    <source>
        <dbReference type="Pfam" id="PF15635"/>
    </source>
</evidence>
<feature type="domain" description="Tox-GHH2" evidence="2">
    <location>
        <begin position="417"/>
        <end position="498"/>
    </location>
</feature>
<protein>
    <recommendedName>
        <fullName evidence="2">Tox-GHH2 domain-containing protein</fullName>
    </recommendedName>
</protein>
<comment type="caution">
    <text evidence="3">The sequence shown here is derived from an EMBL/GenBank/DDBJ whole genome shotgun (WGS) entry which is preliminary data.</text>
</comment>
<name>A0A1V2W9U5_9BURK</name>
<dbReference type="RefSeq" id="WP_077176432.1">
    <property type="nucleotide sequence ID" value="NZ_CADETK010000018.1"/>
</dbReference>
<evidence type="ECO:0000313" key="4">
    <source>
        <dbReference type="Proteomes" id="UP000188543"/>
    </source>
</evidence>
<dbReference type="Proteomes" id="UP000188543">
    <property type="component" value="Unassembled WGS sequence"/>
</dbReference>
<dbReference type="Pfam" id="PF15635">
    <property type="entry name" value="Tox-GHH2"/>
    <property type="match status" value="1"/>
</dbReference>